<dbReference type="EMBL" id="PYHS01000007">
    <property type="protein sequence ID" value="PSR62483.1"/>
    <property type="molecule type" value="Genomic_DNA"/>
</dbReference>
<dbReference type="Gene3D" id="3.40.1620.10">
    <property type="entry name" value="YefM-like domain"/>
    <property type="match status" value="1"/>
</dbReference>
<evidence type="ECO:0000256" key="3">
    <source>
        <dbReference type="SAM" id="MobiDB-lite"/>
    </source>
</evidence>
<comment type="caution">
    <text evidence="4">The sequence shown here is derived from an EMBL/GenBank/DDBJ whole genome shotgun (WGS) entry which is preliminary data.</text>
</comment>
<sequence>MPPRHTSTAGPGTRAGAESSPYERSRVATARTISGRIVTCPRESFPDNAIAHIRTGDSELRCRQGQRRPRPHINWSGLPDAVRTRSATIVASQHRIVLYDILYKLDEGAAMTALPISTVRQQLFSLVQQVNDDHDTVTVVTKSGENAVLVAESDWNSIQETLYVLATHGGVRLLESAREAQRGEIEARELLDPDA</sequence>
<dbReference type="InterPro" id="IPR036165">
    <property type="entry name" value="YefM-like_sf"/>
</dbReference>
<organism evidence="4 5">
    <name type="scientific">Nocardia nova</name>
    <dbReference type="NCBI Taxonomy" id="37330"/>
    <lineage>
        <taxon>Bacteria</taxon>
        <taxon>Bacillati</taxon>
        <taxon>Actinomycetota</taxon>
        <taxon>Actinomycetes</taxon>
        <taxon>Mycobacteriales</taxon>
        <taxon>Nocardiaceae</taxon>
        <taxon>Nocardia</taxon>
    </lineage>
</organism>
<comment type="similarity">
    <text evidence="1 2">Belongs to the phD/YefM antitoxin family.</text>
</comment>
<accession>A0A2T2Z401</accession>
<evidence type="ECO:0000313" key="5">
    <source>
        <dbReference type="Proteomes" id="UP000241647"/>
    </source>
</evidence>
<feature type="compositionally biased region" description="Polar residues" evidence="3">
    <location>
        <begin position="1"/>
        <end position="10"/>
    </location>
</feature>
<protein>
    <recommendedName>
        <fullName evidence="2">Antitoxin</fullName>
    </recommendedName>
</protein>
<reference evidence="4 5" key="1">
    <citation type="submission" date="2018-02" db="EMBL/GenBank/DDBJ databases">
        <title>8 Nocardia nova and 1 Nocardia cyriacigeorgica strain used for evolution to TMP-SMX.</title>
        <authorList>
            <person name="Mehta H."/>
            <person name="Weng J."/>
            <person name="Shamoo Y."/>
        </authorList>
    </citation>
    <scope>NUCLEOTIDE SEQUENCE [LARGE SCALE GENOMIC DNA]</scope>
    <source>
        <strain evidence="4 5">ATCC 33727</strain>
    </source>
</reference>
<dbReference type="Pfam" id="PF02604">
    <property type="entry name" value="PhdYeFM_antitox"/>
    <property type="match status" value="1"/>
</dbReference>
<name>A0A2T2Z401_9NOCA</name>
<dbReference type="AlphaFoldDB" id="A0A2T2Z401"/>
<dbReference type="InterPro" id="IPR051405">
    <property type="entry name" value="phD/YefM_antitoxin"/>
</dbReference>
<gene>
    <name evidence="4" type="ORF">C8259_16320</name>
</gene>
<dbReference type="Proteomes" id="UP000241647">
    <property type="component" value="Unassembled WGS sequence"/>
</dbReference>
<dbReference type="InterPro" id="IPR006442">
    <property type="entry name" value="Antitoxin_Phd/YefM"/>
</dbReference>
<evidence type="ECO:0000256" key="2">
    <source>
        <dbReference type="RuleBase" id="RU362080"/>
    </source>
</evidence>
<feature type="region of interest" description="Disordered" evidence="3">
    <location>
        <begin position="1"/>
        <end position="26"/>
    </location>
</feature>
<dbReference type="PANTHER" id="PTHR33713:SF6">
    <property type="entry name" value="ANTITOXIN YEFM"/>
    <property type="match status" value="1"/>
</dbReference>
<evidence type="ECO:0000256" key="1">
    <source>
        <dbReference type="ARBA" id="ARBA00009981"/>
    </source>
</evidence>
<comment type="function">
    <text evidence="2">Antitoxin component of a type II toxin-antitoxin (TA) system.</text>
</comment>
<dbReference type="SUPFAM" id="SSF143120">
    <property type="entry name" value="YefM-like"/>
    <property type="match status" value="1"/>
</dbReference>
<evidence type="ECO:0000313" key="4">
    <source>
        <dbReference type="EMBL" id="PSR62483.1"/>
    </source>
</evidence>
<proteinExistence type="inferred from homology"/>
<dbReference type="PANTHER" id="PTHR33713">
    <property type="entry name" value="ANTITOXIN YAFN-RELATED"/>
    <property type="match status" value="1"/>
</dbReference>
<dbReference type="NCBIfam" id="TIGR01552">
    <property type="entry name" value="phd_fam"/>
    <property type="match status" value="1"/>
</dbReference>